<dbReference type="Proteomes" id="UP000178406">
    <property type="component" value="Unassembled WGS sequence"/>
</dbReference>
<gene>
    <name evidence="1" type="ORF">A3J56_01145</name>
</gene>
<dbReference type="STRING" id="1798338.A3J56_01145"/>
<comment type="caution">
    <text evidence="1">The sequence shown here is derived from an EMBL/GenBank/DDBJ whole genome shotgun (WGS) entry which is preliminary data.</text>
</comment>
<proteinExistence type="predicted"/>
<name>A0A1F5WFZ9_9BACT</name>
<organism evidence="1 2">
    <name type="scientific">Candidatus Giovannonibacteria bacterium RIFCSPHIGHO2_02_FULL_46_20</name>
    <dbReference type="NCBI Taxonomy" id="1798338"/>
    <lineage>
        <taxon>Bacteria</taxon>
        <taxon>Candidatus Giovannoniibacteriota</taxon>
    </lineage>
</organism>
<evidence type="ECO:0000313" key="2">
    <source>
        <dbReference type="Proteomes" id="UP000178406"/>
    </source>
</evidence>
<dbReference type="EMBL" id="MFHQ01000017">
    <property type="protein sequence ID" value="OGF74527.1"/>
    <property type="molecule type" value="Genomic_DNA"/>
</dbReference>
<reference evidence="1 2" key="1">
    <citation type="journal article" date="2016" name="Nat. Commun.">
        <title>Thousands of microbial genomes shed light on interconnected biogeochemical processes in an aquifer system.</title>
        <authorList>
            <person name="Anantharaman K."/>
            <person name="Brown C.T."/>
            <person name="Hug L.A."/>
            <person name="Sharon I."/>
            <person name="Castelle C.J."/>
            <person name="Probst A.J."/>
            <person name="Thomas B.C."/>
            <person name="Singh A."/>
            <person name="Wilkins M.J."/>
            <person name="Karaoz U."/>
            <person name="Brodie E.L."/>
            <person name="Williams K.H."/>
            <person name="Hubbard S.S."/>
            <person name="Banfield J.F."/>
        </authorList>
    </citation>
    <scope>NUCLEOTIDE SEQUENCE [LARGE SCALE GENOMIC DNA]</scope>
</reference>
<protein>
    <submittedName>
        <fullName evidence="1">Uncharacterized protein</fullName>
    </submittedName>
</protein>
<dbReference type="AlphaFoldDB" id="A0A1F5WFZ9"/>
<sequence>MLLVVPSAVVPQEGFPVVAPFAVPFVAVHPVELPLKFQLTVLFKAKTDSIFGGILGFCQIGGHPEKIQEKIKIVTRKNLETFKNALF</sequence>
<accession>A0A1F5WFZ9</accession>
<evidence type="ECO:0000313" key="1">
    <source>
        <dbReference type="EMBL" id="OGF74527.1"/>
    </source>
</evidence>